<protein>
    <recommendedName>
        <fullName evidence="5">Flagellar biogenesis protein</fullName>
    </recommendedName>
</protein>
<dbReference type="EMBL" id="JACIJK010000001">
    <property type="protein sequence ID" value="MBB5713649.1"/>
    <property type="molecule type" value="Genomic_DNA"/>
</dbReference>
<name>A0A7W9BAI6_9SPHN</name>
<dbReference type="RefSeq" id="WP_184054164.1">
    <property type="nucleotide sequence ID" value="NZ_JACIJK010000001.1"/>
</dbReference>
<sequence>MDILSLLRTLGGLGIVLGLLAGGLWVVRRYDIRLPGRIGGGPARRLELVERLTVDAKRSVALIRRDGCEHLIFIDPSGAVVVETGIPCSPPDHADLAVEAEGAGLPRPFSAAQPIPFRDVLQRVQGRMRRTRTQGEVDATDAGPEQING</sequence>
<keyword evidence="4" id="KW-1185">Reference proteome</keyword>
<dbReference type="AlphaFoldDB" id="A0A7W9BAI6"/>
<evidence type="ECO:0008006" key="5">
    <source>
        <dbReference type="Google" id="ProtNLM"/>
    </source>
</evidence>
<evidence type="ECO:0000256" key="2">
    <source>
        <dbReference type="SAM" id="Phobius"/>
    </source>
</evidence>
<feature type="transmembrane region" description="Helical" evidence="2">
    <location>
        <begin position="6"/>
        <end position="27"/>
    </location>
</feature>
<dbReference type="Proteomes" id="UP000546200">
    <property type="component" value="Unassembled WGS sequence"/>
</dbReference>
<keyword evidence="2" id="KW-0812">Transmembrane</keyword>
<feature type="region of interest" description="Disordered" evidence="1">
    <location>
        <begin position="128"/>
        <end position="149"/>
    </location>
</feature>
<evidence type="ECO:0000313" key="3">
    <source>
        <dbReference type="EMBL" id="MBB5713649.1"/>
    </source>
</evidence>
<evidence type="ECO:0000313" key="4">
    <source>
        <dbReference type="Proteomes" id="UP000546200"/>
    </source>
</evidence>
<gene>
    <name evidence="3" type="ORF">FHS94_000468</name>
</gene>
<evidence type="ECO:0000256" key="1">
    <source>
        <dbReference type="SAM" id="MobiDB-lite"/>
    </source>
</evidence>
<reference evidence="3 4" key="1">
    <citation type="submission" date="2020-08" db="EMBL/GenBank/DDBJ databases">
        <title>Genomic Encyclopedia of Type Strains, Phase IV (KMG-IV): sequencing the most valuable type-strain genomes for metagenomic binning, comparative biology and taxonomic classification.</title>
        <authorList>
            <person name="Goeker M."/>
        </authorList>
    </citation>
    <scope>NUCLEOTIDE SEQUENCE [LARGE SCALE GENOMIC DNA]</scope>
    <source>
        <strain evidence="3 4">DSM 100044</strain>
    </source>
</reference>
<keyword evidence="2" id="KW-1133">Transmembrane helix</keyword>
<comment type="caution">
    <text evidence="3">The sequence shown here is derived from an EMBL/GenBank/DDBJ whole genome shotgun (WGS) entry which is preliminary data.</text>
</comment>
<keyword evidence="2" id="KW-0472">Membrane</keyword>
<organism evidence="3 4">
    <name type="scientific">Sphingomonas aerophila</name>
    <dbReference type="NCBI Taxonomy" id="1344948"/>
    <lineage>
        <taxon>Bacteria</taxon>
        <taxon>Pseudomonadati</taxon>
        <taxon>Pseudomonadota</taxon>
        <taxon>Alphaproteobacteria</taxon>
        <taxon>Sphingomonadales</taxon>
        <taxon>Sphingomonadaceae</taxon>
        <taxon>Sphingomonas</taxon>
    </lineage>
</organism>
<accession>A0A7W9BAI6</accession>
<proteinExistence type="predicted"/>